<feature type="binding site" evidence="3 4">
    <location>
        <position position="275"/>
    </location>
    <ligand>
        <name>Zn(2+)</name>
        <dbReference type="ChEBI" id="CHEBI:29105"/>
    </ligand>
</feature>
<dbReference type="GO" id="GO:0008270">
    <property type="term" value="F:zinc ion binding"/>
    <property type="evidence" value="ECO:0007669"/>
    <property type="project" value="InterPro"/>
</dbReference>
<dbReference type="EMBL" id="JACIJS010000006">
    <property type="protein sequence ID" value="MBB5516189.1"/>
    <property type="molecule type" value="Genomic_DNA"/>
</dbReference>
<proteinExistence type="predicted"/>
<dbReference type="PANTHER" id="PTHR11103:SF18">
    <property type="entry name" value="SLR1189 PROTEIN"/>
    <property type="match status" value="1"/>
</dbReference>
<feature type="binding site" evidence="3 4">
    <location>
        <position position="201"/>
    </location>
    <ligand>
        <name>Zn(2+)</name>
        <dbReference type="ChEBI" id="CHEBI:29105"/>
    </ligand>
</feature>
<name>A0A840WMA5_9RHOB</name>
<dbReference type="InterPro" id="IPR017226">
    <property type="entry name" value="BHMT-like"/>
</dbReference>
<feature type="binding site" evidence="3 4">
    <location>
        <position position="274"/>
    </location>
    <ligand>
        <name>Zn(2+)</name>
        <dbReference type="ChEBI" id="CHEBI:29105"/>
    </ligand>
</feature>
<keyword evidence="3 4" id="KW-0862">Zinc</keyword>
<evidence type="ECO:0000259" key="5">
    <source>
        <dbReference type="PROSITE" id="PS50970"/>
    </source>
</evidence>
<dbReference type="AlphaFoldDB" id="A0A840WMA5"/>
<reference evidence="6 7" key="1">
    <citation type="submission" date="2020-08" db="EMBL/GenBank/DDBJ databases">
        <title>Genomic Encyclopedia of Type Strains, Phase IV (KMG-IV): sequencing the most valuable type-strain genomes for metagenomic binning, comparative biology and taxonomic classification.</title>
        <authorList>
            <person name="Goeker M."/>
        </authorList>
    </citation>
    <scope>NUCLEOTIDE SEQUENCE [LARGE SCALE GENOMIC DNA]</scope>
    <source>
        <strain evidence="6 7">DSM 103377</strain>
    </source>
</reference>
<dbReference type="GO" id="GO:0032259">
    <property type="term" value="P:methylation"/>
    <property type="evidence" value="ECO:0007669"/>
    <property type="project" value="UniProtKB-KW"/>
</dbReference>
<feature type="domain" description="Hcy-binding" evidence="5">
    <location>
        <begin position="1"/>
        <end position="289"/>
    </location>
</feature>
<keyword evidence="7" id="KW-1185">Reference proteome</keyword>
<dbReference type="InterPro" id="IPR036589">
    <property type="entry name" value="HCY_dom_sf"/>
</dbReference>
<dbReference type="PIRSF" id="PIRSF037505">
    <property type="entry name" value="Betaine_HMT"/>
    <property type="match status" value="1"/>
</dbReference>
<dbReference type="InterPro" id="IPR003726">
    <property type="entry name" value="HCY_dom"/>
</dbReference>
<evidence type="ECO:0000313" key="6">
    <source>
        <dbReference type="EMBL" id="MBB5516189.1"/>
    </source>
</evidence>
<accession>A0A840WMA5</accession>
<evidence type="ECO:0000256" key="2">
    <source>
        <dbReference type="ARBA" id="ARBA00022679"/>
    </source>
</evidence>
<dbReference type="GO" id="GO:0009086">
    <property type="term" value="P:methionine biosynthetic process"/>
    <property type="evidence" value="ECO:0007669"/>
    <property type="project" value="InterPro"/>
</dbReference>
<evidence type="ECO:0000313" key="7">
    <source>
        <dbReference type="Proteomes" id="UP000553766"/>
    </source>
</evidence>
<dbReference type="Pfam" id="PF02574">
    <property type="entry name" value="S-methyl_trans"/>
    <property type="match status" value="1"/>
</dbReference>
<dbReference type="SUPFAM" id="SSF82282">
    <property type="entry name" value="Homocysteine S-methyltransferase"/>
    <property type="match status" value="1"/>
</dbReference>
<sequence>MSITLLDGGMGQELVRRSSAAPTPLWATEALLHAPDLVAEVHADFFAAGAQIATTNTYAVHRDRLAPAGIEGRFEDLQRAACEIAVRVRDAHGSGLIAGGVGPLKGSYRPDLALPVAEAAYLFGEVAAIQADYVDVFLIETASSVLEAEGALTGLLPAGKPVWLSVSVGDADGTRLRSGEPVEAILPLVEAMGPAALLINCTRPEAVTQGVARLSGASVPLGAYANGFTRIDEAFLDTQATVDALSARTDLTPAAYADHAADWIALGASIIGGCCEVGPAHIAELKSRFGA</sequence>
<keyword evidence="2 4" id="KW-0808">Transferase</keyword>
<evidence type="ECO:0000256" key="4">
    <source>
        <dbReference type="PROSITE-ProRule" id="PRU00333"/>
    </source>
</evidence>
<comment type="cofactor">
    <cofactor evidence="3">
        <name>Zn(2+)</name>
        <dbReference type="ChEBI" id="CHEBI:29105"/>
    </cofactor>
    <text evidence="3">Binds 1 zinc ion per subunit.</text>
</comment>
<protein>
    <submittedName>
        <fullName evidence="6">S-methylmethionine-dependent homocysteine/selenocysteine methylase</fullName>
    </submittedName>
</protein>
<dbReference type="PANTHER" id="PTHR11103">
    <property type="entry name" value="SLR1189 PROTEIN"/>
    <property type="match status" value="1"/>
</dbReference>
<evidence type="ECO:0000256" key="3">
    <source>
        <dbReference type="PIRSR" id="PIRSR037505-2"/>
    </source>
</evidence>
<keyword evidence="3 4" id="KW-0479">Metal-binding</keyword>
<dbReference type="Gene3D" id="3.20.20.330">
    <property type="entry name" value="Homocysteine-binding-like domain"/>
    <property type="match status" value="1"/>
</dbReference>
<dbReference type="GO" id="GO:0008168">
    <property type="term" value="F:methyltransferase activity"/>
    <property type="evidence" value="ECO:0007669"/>
    <property type="project" value="UniProtKB-UniRule"/>
</dbReference>
<dbReference type="PROSITE" id="PS50970">
    <property type="entry name" value="HCY"/>
    <property type="match status" value="1"/>
</dbReference>
<gene>
    <name evidence="6" type="ORF">FHS89_002215</name>
</gene>
<dbReference type="Proteomes" id="UP000553766">
    <property type="component" value="Unassembled WGS sequence"/>
</dbReference>
<keyword evidence="1 4" id="KW-0489">Methyltransferase</keyword>
<organism evidence="6 7">
    <name type="scientific">Rubricella aquisinus</name>
    <dbReference type="NCBI Taxonomy" id="2028108"/>
    <lineage>
        <taxon>Bacteria</taxon>
        <taxon>Pseudomonadati</taxon>
        <taxon>Pseudomonadota</taxon>
        <taxon>Alphaproteobacteria</taxon>
        <taxon>Rhodobacterales</taxon>
        <taxon>Paracoccaceae</taxon>
        <taxon>Rubricella</taxon>
    </lineage>
</organism>
<dbReference type="RefSeq" id="WP_343051439.1">
    <property type="nucleotide sequence ID" value="NZ_JACIJS010000006.1"/>
</dbReference>
<comment type="caution">
    <text evidence="6">The sequence shown here is derived from an EMBL/GenBank/DDBJ whole genome shotgun (WGS) entry which is preliminary data.</text>
</comment>
<evidence type="ECO:0000256" key="1">
    <source>
        <dbReference type="ARBA" id="ARBA00022603"/>
    </source>
</evidence>